<comment type="similarity">
    <text evidence="1">Belongs to the class IV-like SAM-binding methyltransferase superfamily. RNA methyltransferase TrmH family.</text>
</comment>
<dbReference type="Pfam" id="PF22435">
    <property type="entry name" value="MRM3-like_sub_bind"/>
    <property type="match status" value="1"/>
</dbReference>
<gene>
    <name evidence="5" type="ORF">SAMN05216180_0835</name>
</gene>
<name>A0A1H7ZQI5_9FIRM</name>
<evidence type="ECO:0000256" key="3">
    <source>
        <dbReference type="ARBA" id="ARBA00022679"/>
    </source>
</evidence>
<dbReference type="PANTHER" id="PTHR43191">
    <property type="entry name" value="RRNA METHYLTRANSFERASE 3"/>
    <property type="match status" value="1"/>
</dbReference>
<dbReference type="GO" id="GO:0032259">
    <property type="term" value="P:methylation"/>
    <property type="evidence" value="ECO:0007669"/>
    <property type="project" value="UniProtKB-KW"/>
</dbReference>
<dbReference type="SMART" id="SM00967">
    <property type="entry name" value="SpoU_sub_bind"/>
    <property type="match status" value="1"/>
</dbReference>
<dbReference type="GO" id="GO:0003723">
    <property type="term" value="F:RNA binding"/>
    <property type="evidence" value="ECO:0007669"/>
    <property type="project" value="InterPro"/>
</dbReference>
<dbReference type="SUPFAM" id="SSF55315">
    <property type="entry name" value="L30e-like"/>
    <property type="match status" value="1"/>
</dbReference>
<evidence type="ECO:0000313" key="6">
    <source>
        <dbReference type="Proteomes" id="UP000199158"/>
    </source>
</evidence>
<dbReference type="Gene3D" id="3.30.1330.30">
    <property type="match status" value="1"/>
</dbReference>
<dbReference type="GO" id="GO:0005737">
    <property type="term" value="C:cytoplasm"/>
    <property type="evidence" value="ECO:0007669"/>
    <property type="project" value="UniProtKB-ARBA"/>
</dbReference>
<dbReference type="SUPFAM" id="SSF75217">
    <property type="entry name" value="alpha/beta knot"/>
    <property type="match status" value="1"/>
</dbReference>
<dbReference type="STRING" id="474960.SAMN05216180_0835"/>
<dbReference type="InterPro" id="IPR029026">
    <property type="entry name" value="tRNA_m1G_MTases_N"/>
</dbReference>
<proteinExistence type="inferred from homology"/>
<dbReference type="OrthoDB" id="9785673at2"/>
<dbReference type="EMBL" id="FOCG01000001">
    <property type="protein sequence ID" value="SEM60892.1"/>
    <property type="molecule type" value="Genomic_DNA"/>
</dbReference>
<organism evidence="5 6">
    <name type="scientific">Hydrogenoanaerobacterium saccharovorans</name>
    <dbReference type="NCBI Taxonomy" id="474960"/>
    <lineage>
        <taxon>Bacteria</taxon>
        <taxon>Bacillati</taxon>
        <taxon>Bacillota</taxon>
        <taxon>Clostridia</taxon>
        <taxon>Eubacteriales</taxon>
        <taxon>Oscillospiraceae</taxon>
        <taxon>Hydrogenoanaerobacterium</taxon>
    </lineage>
</organism>
<reference evidence="5 6" key="1">
    <citation type="submission" date="2016-10" db="EMBL/GenBank/DDBJ databases">
        <authorList>
            <person name="de Groot N.N."/>
        </authorList>
    </citation>
    <scope>NUCLEOTIDE SEQUENCE [LARGE SCALE GENOMIC DNA]</scope>
    <source>
        <strain evidence="5 6">CGMCC 1.5070</strain>
    </source>
</reference>
<dbReference type="AlphaFoldDB" id="A0A1H7ZQI5"/>
<accession>A0A1H7ZQI5</accession>
<evidence type="ECO:0000256" key="2">
    <source>
        <dbReference type="ARBA" id="ARBA00022603"/>
    </source>
</evidence>
<evidence type="ECO:0000256" key="1">
    <source>
        <dbReference type="ARBA" id="ARBA00007228"/>
    </source>
</evidence>
<dbReference type="InterPro" id="IPR051259">
    <property type="entry name" value="rRNA_Methyltransferase"/>
</dbReference>
<evidence type="ECO:0000259" key="4">
    <source>
        <dbReference type="SMART" id="SM00967"/>
    </source>
</evidence>
<dbReference type="InterPro" id="IPR053888">
    <property type="entry name" value="MRM3-like_sub_bind"/>
</dbReference>
<protein>
    <submittedName>
        <fullName evidence="5">RNA methyltransferase, TrmH family</fullName>
    </submittedName>
</protein>
<dbReference type="Proteomes" id="UP000199158">
    <property type="component" value="Unassembled WGS sequence"/>
</dbReference>
<dbReference type="RefSeq" id="WP_092751924.1">
    <property type="nucleotide sequence ID" value="NZ_FOCG01000001.1"/>
</dbReference>
<dbReference type="Pfam" id="PF00588">
    <property type="entry name" value="SpoU_methylase"/>
    <property type="match status" value="1"/>
</dbReference>
<dbReference type="GO" id="GO:0008173">
    <property type="term" value="F:RNA methyltransferase activity"/>
    <property type="evidence" value="ECO:0007669"/>
    <property type="project" value="InterPro"/>
</dbReference>
<feature type="domain" description="RNA 2-O ribose methyltransferase substrate binding" evidence="4">
    <location>
        <begin position="32"/>
        <end position="106"/>
    </location>
</feature>
<keyword evidence="3 5" id="KW-0808">Transferase</keyword>
<dbReference type="CDD" id="cd18095">
    <property type="entry name" value="SpoU-like_rRNA-MTase"/>
    <property type="match status" value="1"/>
</dbReference>
<dbReference type="InterPro" id="IPR029064">
    <property type="entry name" value="Ribosomal_eL30-like_sf"/>
</dbReference>
<dbReference type="GO" id="GO:0006396">
    <property type="term" value="P:RNA processing"/>
    <property type="evidence" value="ECO:0007669"/>
    <property type="project" value="InterPro"/>
</dbReference>
<sequence>MDRITSRENQNIKHIIKLMKSKKERIQCGQFVAEGIKLCLEAAASGIAIDELYCTPAALAKYSQRLVSLYQNAKISCEITEDIANKLADASTPQGVYAVCRLPEYKLDEKSFTQGCYIALESLQDPGNIGTILRTADAFGIDGVILTADCPDIFSPKVLRSTMGSAFRVPVCITANLVSLLEQLNKTHSTFAATLSERAVSIQKCSLTQSAVAVIGNEGNGLSQDVIDICTHNMMIDMQGKTESLNAAIAAAVVMWEMTRKTGL</sequence>
<evidence type="ECO:0000313" key="5">
    <source>
        <dbReference type="EMBL" id="SEM60892.1"/>
    </source>
</evidence>
<dbReference type="Gene3D" id="3.40.1280.10">
    <property type="match status" value="1"/>
</dbReference>
<keyword evidence="2 5" id="KW-0489">Methyltransferase</keyword>
<dbReference type="InterPro" id="IPR029028">
    <property type="entry name" value="Alpha/beta_knot_MTases"/>
</dbReference>
<dbReference type="PANTHER" id="PTHR43191:SF2">
    <property type="entry name" value="RRNA METHYLTRANSFERASE 3, MITOCHONDRIAL"/>
    <property type="match status" value="1"/>
</dbReference>
<keyword evidence="6" id="KW-1185">Reference proteome</keyword>
<dbReference type="InterPro" id="IPR001537">
    <property type="entry name" value="SpoU_MeTrfase"/>
</dbReference>
<dbReference type="InterPro" id="IPR013123">
    <property type="entry name" value="SpoU_subst-bd"/>
</dbReference>